<gene>
    <name evidence="1" type="ORF">AB2B41_12220</name>
</gene>
<dbReference type="Proteomes" id="UP001556098">
    <property type="component" value="Unassembled WGS sequence"/>
</dbReference>
<organism evidence="1 2">
    <name type="scientific">Sulfitobacter sediminis</name>
    <dbReference type="NCBI Taxonomy" id="3234186"/>
    <lineage>
        <taxon>Bacteria</taxon>
        <taxon>Pseudomonadati</taxon>
        <taxon>Pseudomonadota</taxon>
        <taxon>Alphaproteobacteria</taxon>
        <taxon>Rhodobacterales</taxon>
        <taxon>Roseobacteraceae</taxon>
        <taxon>Sulfitobacter</taxon>
    </lineage>
</organism>
<name>A0ABV3RP85_9RHOB</name>
<accession>A0ABV3RP85</accession>
<dbReference type="EMBL" id="JBFNXX010000008">
    <property type="protein sequence ID" value="MEW9920372.1"/>
    <property type="molecule type" value="Genomic_DNA"/>
</dbReference>
<keyword evidence="2" id="KW-1185">Reference proteome</keyword>
<evidence type="ECO:0000313" key="2">
    <source>
        <dbReference type="Proteomes" id="UP001556098"/>
    </source>
</evidence>
<proteinExistence type="predicted"/>
<sequence>MKLKDWIAEFAPDVLVTENPDAPGRKRGLQIDILKRFDAIGQELPIINLLVRRRQSFRNAYEEAADLARQFPDLAMMVPAKPPIWGNEPYNLILFEALVLMREAGLLKALGEGNGIQDF</sequence>
<protein>
    <submittedName>
        <fullName evidence="1">Uncharacterized protein</fullName>
    </submittedName>
</protein>
<comment type="caution">
    <text evidence="1">The sequence shown here is derived from an EMBL/GenBank/DDBJ whole genome shotgun (WGS) entry which is preliminary data.</text>
</comment>
<reference evidence="1 2" key="1">
    <citation type="submission" date="2024-07" db="EMBL/GenBank/DDBJ databases">
        <title>Marimonas sp.nov., isolated from tidal-flat sediment.</title>
        <authorList>
            <person name="Jayan J.N."/>
            <person name="Lee S.S."/>
        </authorList>
    </citation>
    <scope>NUCLEOTIDE SEQUENCE [LARGE SCALE GENOMIC DNA]</scope>
    <source>
        <strain evidence="1 2">MJW-29</strain>
    </source>
</reference>
<evidence type="ECO:0000313" key="1">
    <source>
        <dbReference type="EMBL" id="MEW9920372.1"/>
    </source>
</evidence>
<dbReference type="RefSeq" id="WP_367878074.1">
    <property type="nucleotide sequence ID" value="NZ_JBFNXX010000008.1"/>
</dbReference>